<evidence type="ECO:0000313" key="3">
    <source>
        <dbReference type="EMBL" id="QNM10042.1"/>
    </source>
</evidence>
<keyword evidence="1" id="KW-0812">Transmembrane</keyword>
<dbReference type="Proteomes" id="UP000515860">
    <property type="component" value="Chromosome"/>
</dbReference>
<dbReference type="AlphaFoldDB" id="A0A7G9GGW0"/>
<feature type="chain" id="PRO_5028897288" evidence="2">
    <location>
        <begin position="30"/>
        <end position="645"/>
    </location>
</feature>
<sequence length="645" mass="67137">MKTKRTKGKFLSLLLAAVMAFCLFPFAAAAETPDGWDGTADTSWYNGTDTEFHLSTAEQLAGLAALVNAPDSSDTFAGKTVYLEADLDLSGHEWVSIGDGNNVGRYFGGVFDGQNHSISHLTSTASPNYYHGLFGVVSQGGTVKNIGVTDAYITTGAGDTSLRLGVLADWANAASILNSYTTGTVMSTTGDKLLGGLVGQCTAGTQITGCYSTAAVVSQKADSCDTVGGITGQWENATADALISDCWFGGSISCEYDDTAVGGIMGANFDFDDDQPGVTIRNCFVSTTDITCANPDNITWIAAVVNGPVSDCYWPVNTALPTQPAAVVKLVVDWDAGTADPDPAFDQSVCGIPVENFQAPEILDSLNANAAPGVIWVAGLTHPTFSHDDPHIPADYSAVEAARSKIPSDLTLYTDATVSQLHEALNNITEGLTKDRQSEVTAMAAAIETAVSGLIYKGADYSAVDAAAEKANALNPQEYKDFSAVEAALSAVIRGKDITEQAAVNAYAAAIEDAITALEYKDADYSAVDAAVKKANALNKNDYKDFTAVENALKAVVPGKNITEQNAVDAMAKAIEAAISGLVKKTAVAPVTVTLSPSQKPVSAQTTKSPSTGDSNSPIPWLILLAAAACALACTAVYAKKRKAK</sequence>
<evidence type="ECO:0000313" key="4">
    <source>
        <dbReference type="Proteomes" id="UP000515860"/>
    </source>
</evidence>
<keyword evidence="1" id="KW-0472">Membrane</keyword>
<feature type="transmembrane region" description="Helical" evidence="1">
    <location>
        <begin position="619"/>
        <end position="639"/>
    </location>
</feature>
<dbReference type="RefSeq" id="WP_118647819.1">
    <property type="nucleotide sequence ID" value="NZ_CP060635.1"/>
</dbReference>
<proteinExistence type="predicted"/>
<dbReference type="Gene3D" id="2.160.20.110">
    <property type="match status" value="1"/>
</dbReference>
<dbReference type="Gene3D" id="1.20.1270.90">
    <property type="entry name" value="AF1782-like"/>
    <property type="match status" value="3"/>
</dbReference>
<evidence type="ECO:0000256" key="1">
    <source>
        <dbReference type="SAM" id="Phobius"/>
    </source>
</evidence>
<reference evidence="3 4" key="1">
    <citation type="submission" date="2020-08" db="EMBL/GenBank/DDBJ databases">
        <authorList>
            <person name="Liu C."/>
            <person name="Sun Q."/>
        </authorList>
    </citation>
    <scope>NUCLEOTIDE SEQUENCE [LARGE SCALE GENOMIC DNA]</scope>
    <source>
        <strain evidence="3 4">NSJ-29</strain>
    </source>
</reference>
<dbReference type="EMBL" id="CP060635">
    <property type="protein sequence ID" value="QNM10042.1"/>
    <property type="molecule type" value="Genomic_DNA"/>
</dbReference>
<keyword evidence="2" id="KW-0732">Signal</keyword>
<dbReference type="KEGG" id="whj:H9Q79_07160"/>
<gene>
    <name evidence="3" type="ORF">H9Q79_07160</name>
</gene>
<name>A0A7G9GGW0_9FIRM</name>
<feature type="signal peptide" evidence="2">
    <location>
        <begin position="1"/>
        <end position="29"/>
    </location>
</feature>
<protein>
    <submittedName>
        <fullName evidence="3">Uncharacterized protein</fullName>
    </submittedName>
</protein>
<organism evidence="3 4">
    <name type="scientific">Wansuia hejianensis</name>
    <dbReference type="NCBI Taxonomy" id="2763667"/>
    <lineage>
        <taxon>Bacteria</taxon>
        <taxon>Bacillati</taxon>
        <taxon>Bacillota</taxon>
        <taxon>Clostridia</taxon>
        <taxon>Lachnospirales</taxon>
        <taxon>Lachnospiraceae</taxon>
        <taxon>Wansuia</taxon>
    </lineage>
</organism>
<evidence type="ECO:0000256" key="2">
    <source>
        <dbReference type="SAM" id="SignalP"/>
    </source>
</evidence>
<keyword evidence="1" id="KW-1133">Transmembrane helix</keyword>
<keyword evidence="4" id="KW-1185">Reference proteome</keyword>
<accession>A0A7G9GGW0</accession>